<dbReference type="GO" id="GO:0008408">
    <property type="term" value="F:3'-5' exonuclease activity"/>
    <property type="evidence" value="ECO:0007669"/>
    <property type="project" value="InterPro"/>
</dbReference>
<dbReference type="PANTHER" id="PTHR11669">
    <property type="entry name" value="REPLICATION FACTOR C / DNA POLYMERASE III GAMMA-TAU SUBUNIT"/>
    <property type="match status" value="1"/>
</dbReference>
<evidence type="ECO:0000313" key="1">
    <source>
        <dbReference type="EMBL" id="RPA60880.1"/>
    </source>
</evidence>
<accession>A0A3N4GQI9</accession>
<dbReference type="Gene3D" id="3.40.50.300">
    <property type="entry name" value="P-loop containing nucleotide triphosphate hydrolases"/>
    <property type="match status" value="1"/>
</dbReference>
<evidence type="ECO:0000313" key="2">
    <source>
        <dbReference type="Proteomes" id="UP000273977"/>
    </source>
</evidence>
<organism evidence="1 2">
    <name type="scientific">Aerococcus agrisoli</name>
    <dbReference type="NCBI Taxonomy" id="2487350"/>
    <lineage>
        <taxon>Bacteria</taxon>
        <taxon>Bacillati</taxon>
        <taxon>Bacillota</taxon>
        <taxon>Bacilli</taxon>
        <taxon>Lactobacillales</taxon>
        <taxon>Aerococcaceae</taxon>
        <taxon>Aerococcus</taxon>
    </lineage>
</organism>
<dbReference type="AlphaFoldDB" id="A0A3N4GQI9"/>
<dbReference type="PANTHER" id="PTHR11669:SF8">
    <property type="entry name" value="DNA POLYMERASE III SUBUNIT DELTA"/>
    <property type="match status" value="1"/>
</dbReference>
<reference evidence="1 2" key="1">
    <citation type="submission" date="2018-11" db="EMBL/GenBank/DDBJ databases">
        <title>Aerococcus sp. SJQ22, whole genome shotgun sequence.</title>
        <authorList>
            <person name="Sun L."/>
            <person name="Gao X."/>
            <person name="Chen W."/>
            <person name="Huang K."/>
        </authorList>
    </citation>
    <scope>NUCLEOTIDE SEQUENCE [LARGE SCALE GENOMIC DNA]</scope>
    <source>
        <strain evidence="1 2">SJQ22</strain>
    </source>
</reference>
<dbReference type="GO" id="GO:0006261">
    <property type="term" value="P:DNA-templated DNA replication"/>
    <property type="evidence" value="ECO:0007669"/>
    <property type="project" value="TreeGrafter"/>
</dbReference>
<sequence>MGLDAFDIIEKQGNLTAMMDRVVANKRLGHAYIFEGMVGAGQEDMATYLAAGLNCLNPSATGQPCGECNHCVRILREDYPDVLHVRPGDDKENSKDKADIFKTEAEIEEAKEAEEKAKPESNTIKIDQVRELKHRMSMSSTEGDYQIFVIHEAEKMTTGAANSLLKFIEEPYENMHIFLITSNQDAILPTILSRCQMIHFPELRKAQVKQVFEAAGIKASLATTLSYLTNDVDEAKNLADNETFQIQIGQSIQWVDLMVKGDPRGLTMVQSDWVKDKPSRKSMIQALNLVGFHFHDLLYLKMATEDDQSLMDKLVFPNDLGKYQTMLNHLDAALITKGLHLVGKAQRMIRANVAPQAAMEYLVLAFWKK</sequence>
<dbReference type="InterPro" id="IPR050238">
    <property type="entry name" value="DNA_Rep/Repair_Clamp_Loader"/>
</dbReference>
<dbReference type="InterPro" id="IPR027417">
    <property type="entry name" value="P-loop_NTPase"/>
</dbReference>
<dbReference type="InterPro" id="IPR004622">
    <property type="entry name" value="DNA_pol_HolB"/>
</dbReference>
<dbReference type="NCBIfam" id="TIGR00678">
    <property type="entry name" value="holB"/>
    <property type="match status" value="1"/>
</dbReference>
<gene>
    <name evidence="1" type="primary">holB</name>
    <name evidence="1" type="ORF">EF384_03225</name>
</gene>
<dbReference type="RefSeq" id="WP_123779555.1">
    <property type="nucleotide sequence ID" value="NZ_RKMG01000007.1"/>
</dbReference>
<dbReference type="EMBL" id="RKMG01000007">
    <property type="protein sequence ID" value="RPA60880.1"/>
    <property type="molecule type" value="Genomic_DNA"/>
</dbReference>
<keyword evidence="1" id="KW-0548">Nucleotidyltransferase</keyword>
<protein>
    <submittedName>
        <fullName evidence="1">DNA polymerase III subunit delta</fullName>
        <ecNumber evidence="1">2.7.7.7</ecNumber>
    </submittedName>
</protein>
<comment type="caution">
    <text evidence="1">The sequence shown here is derived from an EMBL/GenBank/DDBJ whole genome shotgun (WGS) entry which is preliminary data.</text>
</comment>
<name>A0A3N4GQI9_9LACT</name>
<dbReference type="Proteomes" id="UP000273977">
    <property type="component" value="Unassembled WGS sequence"/>
</dbReference>
<dbReference type="SUPFAM" id="SSF52540">
    <property type="entry name" value="P-loop containing nucleoside triphosphate hydrolases"/>
    <property type="match status" value="1"/>
</dbReference>
<dbReference type="EC" id="2.7.7.7" evidence="1"/>
<keyword evidence="1" id="KW-0808">Transferase</keyword>
<dbReference type="Pfam" id="PF13177">
    <property type="entry name" value="DNA_pol3_delta2"/>
    <property type="match status" value="1"/>
</dbReference>
<proteinExistence type="predicted"/>
<dbReference type="GO" id="GO:0003887">
    <property type="term" value="F:DNA-directed DNA polymerase activity"/>
    <property type="evidence" value="ECO:0007669"/>
    <property type="project" value="UniProtKB-EC"/>
</dbReference>
<dbReference type="OrthoDB" id="9810148at2"/>
<keyword evidence="2" id="KW-1185">Reference proteome</keyword>